<evidence type="ECO:0000256" key="1">
    <source>
        <dbReference type="SAM" id="MobiDB-lite"/>
    </source>
</evidence>
<dbReference type="Proteomes" id="UP001198565">
    <property type="component" value="Unassembled WGS sequence"/>
</dbReference>
<feature type="chain" id="PRO_5046072612" evidence="2">
    <location>
        <begin position="21"/>
        <end position="201"/>
    </location>
</feature>
<accession>A0ABS7QUP0</accession>
<dbReference type="PROSITE" id="PS51257">
    <property type="entry name" value="PROKAR_LIPOPROTEIN"/>
    <property type="match status" value="1"/>
</dbReference>
<comment type="caution">
    <text evidence="3">The sequence shown here is derived from an EMBL/GenBank/DDBJ whole genome shotgun (WGS) entry which is preliminary data.</text>
</comment>
<evidence type="ECO:0000256" key="2">
    <source>
        <dbReference type="SAM" id="SignalP"/>
    </source>
</evidence>
<reference evidence="3 4" key="1">
    <citation type="submission" date="2021-08" db="EMBL/GenBank/DDBJ databases">
        <title>Streptomyces sp. PTM05 isolated from lichen.</title>
        <authorList>
            <person name="Somphong A."/>
            <person name="Phongsopitanun W."/>
            <person name="Tanasupawat S."/>
        </authorList>
    </citation>
    <scope>NUCLEOTIDE SEQUENCE [LARGE SCALE GENOMIC DNA]</scope>
    <source>
        <strain evidence="3 4">Ptm05</strain>
    </source>
</reference>
<feature type="region of interest" description="Disordered" evidence="1">
    <location>
        <begin position="182"/>
        <end position="201"/>
    </location>
</feature>
<name>A0ABS7QUP0_9ACTN</name>
<dbReference type="RefSeq" id="WP_222979615.1">
    <property type="nucleotide sequence ID" value="NZ_JAINVZ010000012.1"/>
</dbReference>
<gene>
    <name evidence="3" type="ORF">K7472_18985</name>
</gene>
<feature type="region of interest" description="Disordered" evidence="1">
    <location>
        <begin position="71"/>
        <end position="98"/>
    </location>
</feature>
<keyword evidence="4" id="KW-1185">Reference proteome</keyword>
<protein>
    <submittedName>
        <fullName evidence="3">Uncharacterized protein</fullName>
    </submittedName>
</protein>
<feature type="signal peptide" evidence="2">
    <location>
        <begin position="1"/>
        <end position="20"/>
    </location>
</feature>
<feature type="compositionally biased region" description="Gly residues" evidence="1">
    <location>
        <begin position="87"/>
        <end position="98"/>
    </location>
</feature>
<keyword evidence="2" id="KW-0732">Signal</keyword>
<feature type="compositionally biased region" description="Low complexity" evidence="1">
    <location>
        <begin position="33"/>
        <end position="52"/>
    </location>
</feature>
<feature type="compositionally biased region" description="Polar residues" evidence="1">
    <location>
        <begin position="188"/>
        <end position="201"/>
    </location>
</feature>
<organism evidence="3 4">
    <name type="scientific">Streptantibioticus parmotrematis</name>
    <dbReference type="NCBI Taxonomy" id="2873249"/>
    <lineage>
        <taxon>Bacteria</taxon>
        <taxon>Bacillati</taxon>
        <taxon>Actinomycetota</taxon>
        <taxon>Actinomycetes</taxon>
        <taxon>Kitasatosporales</taxon>
        <taxon>Streptomycetaceae</taxon>
        <taxon>Streptantibioticus</taxon>
    </lineage>
</organism>
<evidence type="ECO:0000313" key="4">
    <source>
        <dbReference type="Proteomes" id="UP001198565"/>
    </source>
</evidence>
<proteinExistence type="predicted"/>
<evidence type="ECO:0000313" key="3">
    <source>
        <dbReference type="EMBL" id="MBY8886927.1"/>
    </source>
</evidence>
<feature type="region of interest" description="Disordered" evidence="1">
    <location>
        <begin position="33"/>
        <end position="53"/>
    </location>
</feature>
<dbReference type="EMBL" id="JAINVZ010000012">
    <property type="protein sequence ID" value="MBY8886927.1"/>
    <property type="molecule type" value="Genomic_DNA"/>
</dbReference>
<sequence length="201" mass="19541">MTTRTTPTALRAAASVAVIASGALLLTACSSSSSPSASSNASASSSSSSSSAGGRQQMAAYTQCLSQHGVKITRPSGRPSARPSGGFRHGGGGGGFGFGGGASANPAMQKAAQACASLRPQFRGGAGGNGNSAYATAFKAFTGCLKDHGVNLPSASPGTMGGGMRGLNTSDPKTAAAYKTCKPLLPQRPSNNPTAAATPSA</sequence>